<dbReference type="InterPro" id="IPR012340">
    <property type="entry name" value="NA-bd_OB-fold"/>
</dbReference>
<keyword evidence="3 7" id="KW-0547">Nucleotide-binding</keyword>
<dbReference type="Gene3D" id="2.40.50.140">
    <property type="entry name" value="Nucleic acid-binding proteins"/>
    <property type="match status" value="1"/>
</dbReference>
<keyword evidence="7" id="KW-0963">Cytoplasm</keyword>
<dbReference type="InterPro" id="IPR004524">
    <property type="entry name" value="Asp-tRNA-ligase_1"/>
</dbReference>
<feature type="binding site" evidence="7">
    <location>
        <begin position="215"/>
        <end position="217"/>
    </location>
    <ligand>
        <name>ATP</name>
        <dbReference type="ChEBI" id="CHEBI:30616"/>
    </ligand>
</feature>
<name>A0ABP8R5U3_9ACTN</name>
<feature type="binding site" evidence="7">
    <location>
        <position position="471"/>
    </location>
    <ligand>
        <name>ATP</name>
        <dbReference type="ChEBI" id="CHEBI:30616"/>
    </ligand>
</feature>
<dbReference type="EMBL" id="BAABHF010000061">
    <property type="protein sequence ID" value="GAA4518658.1"/>
    <property type="molecule type" value="Genomic_DNA"/>
</dbReference>
<dbReference type="InterPro" id="IPR004115">
    <property type="entry name" value="GAD-like_sf"/>
</dbReference>
<organism evidence="10 11">
    <name type="scientific">Actinoallomurus oryzae</name>
    <dbReference type="NCBI Taxonomy" id="502180"/>
    <lineage>
        <taxon>Bacteria</taxon>
        <taxon>Bacillati</taxon>
        <taxon>Actinomycetota</taxon>
        <taxon>Actinomycetes</taxon>
        <taxon>Streptosporangiales</taxon>
        <taxon>Thermomonosporaceae</taxon>
        <taxon>Actinoallomurus</taxon>
    </lineage>
</organism>
<dbReference type="CDD" id="cd00777">
    <property type="entry name" value="AspRS_core"/>
    <property type="match status" value="1"/>
</dbReference>
<dbReference type="InterPro" id="IPR029351">
    <property type="entry name" value="GAD_dom"/>
</dbReference>
<dbReference type="SUPFAM" id="SSF55261">
    <property type="entry name" value="GAD domain-like"/>
    <property type="match status" value="1"/>
</dbReference>
<dbReference type="NCBIfam" id="NF001750">
    <property type="entry name" value="PRK00476.1"/>
    <property type="match status" value="1"/>
</dbReference>
<dbReference type="InterPro" id="IPR002312">
    <property type="entry name" value="Asp/Asn-tRNA-synth_IIb"/>
</dbReference>
<dbReference type="InterPro" id="IPR004364">
    <property type="entry name" value="Aa-tRNA-synt_II"/>
</dbReference>
<evidence type="ECO:0000256" key="2">
    <source>
        <dbReference type="ARBA" id="ARBA00022598"/>
    </source>
</evidence>
<comment type="similarity">
    <text evidence="1 7">Belongs to the class-II aminoacyl-tRNA synthetase family. Type 1 subfamily.</text>
</comment>
<dbReference type="NCBIfam" id="TIGR00459">
    <property type="entry name" value="aspS_bact"/>
    <property type="match status" value="1"/>
</dbReference>
<dbReference type="SUPFAM" id="SSF50249">
    <property type="entry name" value="Nucleic acid-binding proteins"/>
    <property type="match status" value="1"/>
</dbReference>
<comment type="catalytic activity">
    <reaction evidence="7">
        <text>tRNA(Asx) + L-aspartate + ATP = L-aspartyl-tRNA(Asx) + AMP + diphosphate</text>
        <dbReference type="Rhea" id="RHEA:18349"/>
        <dbReference type="Rhea" id="RHEA-COMP:9710"/>
        <dbReference type="Rhea" id="RHEA-COMP:9711"/>
        <dbReference type="ChEBI" id="CHEBI:29991"/>
        <dbReference type="ChEBI" id="CHEBI:30616"/>
        <dbReference type="ChEBI" id="CHEBI:33019"/>
        <dbReference type="ChEBI" id="CHEBI:78442"/>
        <dbReference type="ChEBI" id="CHEBI:78516"/>
        <dbReference type="ChEBI" id="CHEBI:456215"/>
        <dbReference type="EC" id="6.1.1.23"/>
    </reaction>
</comment>
<feature type="compositionally biased region" description="Basic and acidic residues" evidence="8">
    <location>
        <begin position="563"/>
        <end position="574"/>
    </location>
</feature>
<feature type="binding site" evidence="7">
    <location>
        <position position="437"/>
    </location>
    <ligand>
        <name>L-aspartate</name>
        <dbReference type="ChEBI" id="CHEBI:29991"/>
    </ligand>
</feature>
<dbReference type="InterPro" id="IPR004365">
    <property type="entry name" value="NA-bd_OB_tRNA"/>
</dbReference>
<feature type="region of interest" description="Aspartate" evidence="7">
    <location>
        <begin position="193"/>
        <end position="196"/>
    </location>
</feature>
<keyword evidence="6 7" id="KW-0030">Aminoacyl-tRNA synthetase</keyword>
<keyword evidence="2 7" id="KW-0436">Ligase</keyword>
<reference evidence="11" key="1">
    <citation type="journal article" date="2019" name="Int. J. Syst. Evol. Microbiol.">
        <title>The Global Catalogue of Microorganisms (GCM) 10K type strain sequencing project: providing services to taxonomists for standard genome sequencing and annotation.</title>
        <authorList>
            <consortium name="The Broad Institute Genomics Platform"/>
            <consortium name="The Broad Institute Genome Sequencing Center for Infectious Disease"/>
            <person name="Wu L."/>
            <person name="Ma J."/>
        </authorList>
    </citation>
    <scope>NUCLEOTIDE SEQUENCE [LARGE SCALE GENOMIC DNA]</scope>
    <source>
        <strain evidence="11">JCM 17933</strain>
    </source>
</reference>
<dbReference type="SUPFAM" id="SSF55681">
    <property type="entry name" value="Class II aaRS and biotin synthetases"/>
    <property type="match status" value="1"/>
</dbReference>
<keyword evidence="11" id="KW-1185">Reference proteome</keyword>
<gene>
    <name evidence="7 10" type="primary">aspS</name>
    <name evidence="10" type="ORF">GCM10023191_093120</name>
</gene>
<evidence type="ECO:0000256" key="8">
    <source>
        <dbReference type="SAM" id="MobiDB-lite"/>
    </source>
</evidence>
<dbReference type="EC" id="6.1.1.23" evidence="7"/>
<feature type="binding site" evidence="7">
    <location>
        <position position="478"/>
    </location>
    <ligand>
        <name>L-aspartate</name>
        <dbReference type="ChEBI" id="CHEBI:29991"/>
    </ligand>
</feature>
<comment type="subcellular location">
    <subcellularLocation>
        <location evidence="7">Cytoplasm</location>
    </subcellularLocation>
</comment>
<feature type="binding site" evidence="7">
    <location>
        <position position="215"/>
    </location>
    <ligand>
        <name>L-aspartate</name>
        <dbReference type="ChEBI" id="CHEBI:29991"/>
    </ligand>
</feature>
<dbReference type="PANTHER" id="PTHR22594">
    <property type="entry name" value="ASPARTYL/LYSYL-TRNA SYNTHETASE"/>
    <property type="match status" value="1"/>
</dbReference>
<evidence type="ECO:0000256" key="5">
    <source>
        <dbReference type="ARBA" id="ARBA00022917"/>
    </source>
</evidence>
<feature type="binding site" evidence="7">
    <location>
        <position position="224"/>
    </location>
    <ligand>
        <name>ATP</name>
        <dbReference type="ChEBI" id="CHEBI:30616"/>
    </ligand>
</feature>
<dbReference type="HAMAP" id="MF_00044">
    <property type="entry name" value="Asp_tRNA_synth_type1"/>
    <property type="match status" value="1"/>
</dbReference>
<accession>A0ABP8R5U3</accession>
<dbReference type="InterPro" id="IPR045864">
    <property type="entry name" value="aa-tRNA-synth_II/BPL/LPL"/>
</dbReference>
<dbReference type="InterPro" id="IPR047090">
    <property type="entry name" value="AspRS_core"/>
</dbReference>
<dbReference type="PANTHER" id="PTHR22594:SF5">
    <property type="entry name" value="ASPARTATE--TRNA LIGASE, MITOCHONDRIAL"/>
    <property type="match status" value="1"/>
</dbReference>
<evidence type="ECO:0000256" key="6">
    <source>
        <dbReference type="ARBA" id="ARBA00023146"/>
    </source>
</evidence>
<dbReference type="RefSeq" id="WP_345475068.1">
    <property type="nucleotide sequence ID" value="NZ_BAABHF010000061.1"/>
</dbReference>
<feature type="site" description="Important for tRNA non-discrimination" evidence="7">
    <location>
        <position position="31"/>
    </location>
</feature>
<dbReference type="InterPro" id="IPR047089">
    <property type="entry name" value="Asp-tRNA-ligase_1_N"/>
</dbReference>
<dbReference type="PROSITE" id="PS50862">
    <property type="entry name" value="AA_TRNA_LIGASE_II"/>
    <property type="match status" value="1"/>
</dbReference>
<dbReference type="CDD" id="cd04317">
    <property type="entry name" value="EcAspRS_like_N"/>
    <property type="match status" value="1"/>
</dbReference>
<dbReference type="GO" id="GO:0016874">
    <property type="term" value="F:ligase activity"/>
    <property type="evidence" value="ECO:0007669"/>
    <property type="project" value="UniProtKB-KW"/>
</dbReference>
<dbReference type="PRINTS" id="PR01042">
    <property type="entry name" value="TRNASYNTHASP"/>
</dbReference>
<dbReference type="Gene3D" id="3.30.1360.30">
    <property type="entry name" value="GAD-like domain"/>
    <property type="match status" value="1"/>
</dbReference>
<dbReference type="Pfam" id="PF00152">
    <property type="entry name" value="tRNA-synt_2"/>
    <property type="match status" value="1"/>
</dbReference>
<feature type="region of interest" description="Disordered" evidence="8">
    <location>
        <begin position="551"/>
        <end position="595"/>
    </location>
</feature>
<feature type="site" description="Important for tRNA non-discrimination" evidence="7">
    <location>
        <position position="77"/>
    </location>
</feature>
<evidence type="ECO:0000259" key="9">
    <source>
        <dbReference type="PROSITE" id="PS50862"/>
    </source>
</evidence>
<sequence length="595" mass="66070">MIRSHEAGSLRREHAGQQVVLAGWVARRRDHGGVTFIDLRDASGIAQVVFREEDTAHDLRAEFCVKITGEVRVRPAGNENPELPTGDVEVVASDIEVLSEAAPLPFPIEADVNVNEEVRLKHRYLDIRRDTLARALRVRSQGSFIVHDVLREHGFVNVETPTFTSSTPEGARDFLVPVRLKPGHWYALPQSPQLYKQLLMVAGMERYYQLARCYRDEDFRADRQPEFTQIDIEMSFVEQEDVLKVAEDLVGRLWSEVAGYEIPRPIPRITYADAMSRYGSDKPDLRFGNELVEMTAYFKDTPFRVFQAPYVGAVVMPGGASQTRKELDGWQDWAKARGAKGLAYVLVQEDGTLGGPVAKNLSETEREGLVAEVGASPGDAVFFGAGKPHATQELLGAARLEIGRRCGLIDESAWAFTWVVDAPMFEETDEGGWTAVHHPFTSPKPEWADSFHDKPGEALASAYDIVCNGNEIGGGSIRIHRGEMQQRVFETLGLEREEAETKFGYLLEAFKYGPPPHGGIAFGWDRVVMLLAGRDTIRDVIAFPKAASGYDPLTGAPTPITPEQRKEAGVDARPEAPANPPNEPGHIVRPSEERY</sequence>
<evidence type="ECO:0000256" key="1">
    <source>
        <dbReference type="ARBA" id="ARBA00006303"/>
    </source>
</evidence>
<keyword evidence="4 7" id="KW-0067">ATP-binding</keyword>
<feature type="domain" description="Aminoacyl-transfer RNA synthetases class-II family profile" evidence="9">
    <location>
        <begin position="146"/>
        <end position="544"/>
    </location>
</feature>
<evidence type="ECO:0000256" key="7">
    <source>
        <dbReference type="HAMAP-Rule" id="MF_00044"/>
    </source>
</evidence>
<feature type="binding site" evidence="7">
    <location>
        <begin position="523"/>
        <end position="526"/>
    </location>
    <ligand>
        <name>ATP</name>
        <dbReference type="ChEBI" id="CHEBI:30616"/>
    </ligand>
</feature>
<evidence type="ECO:0000313" key="10">
    <source>
        <dbReference type="EMBL" id="GAA4518658.1"/>
    </source>
</evidence>
<comment type="caution">
    <text evidence="10">The sequence shown here is derived from an EMBL/GenBank/DDBJ whole genome shotgun (WGS) entry which is preliminary data.</text>
</comment>
<proteinExistence type="inferred from homology"/>
<evidence type="ECO:0000313" key="11">
    <source>
        <dbReference type="Proteomes" id="UP001500503"/>
    </source>
</evidence>
<comment type="subunit">
    <text evidence="7">Homodimer.</text>
</comment>
<comment type="function">
    <text evidence="7">Aspartyl-tRNA synthetase with relaxed tRNA specificity since it is able to aspartylate not only its cognate tRNA(Asp) but also tRNA(Asn). Reaction proceeds in two steps: L-aspartate is first activated by ATP to form Asp-AMP and then transferred to the acceptor end of tRNA(Asp/Asn).</text>
</comment>
<protein>
    <recommendedName>
        <fullName evidence="7">Aspartate--tRNA(Asp/Asn) ligase</fullName>
        <ecNumber evidence="7">6.1.1.23</ecNumber>
    </recommendedName>
    <alternativeName>
        <fullName evidence="7">Aspartyl-tRNA synthetase</fullName>
        <shortName evidence="7">AspRS</shortName>
    </alternativeName>
    <alternativeName>
        <fullName evidence="7">Non-discriminating aspartyl-tRNA synthetase</fullName>
        <shortName evidence="7">ND-AspRS</shortName>
    </alternativeName>
</protein>
<evidence type="ECO:0000256" key="4">
    <source>
        <dbReference type="ARBA" id="ARBA00022840"/>
    </source>
</evidence>
<dbReference type="Pfam" id="PF02938">
    <property type="entry name" value="GAD"/>
    <property type="match status" value="1"/>
</dbReference>
<dbReference type="Gene3D" id="3.30.930.10">
    <property type="entry name" value="Bira Bifunctional Protein, Domain 2"/>
    <property type="match status" value="1"/>
</dbReference>
<keyword evidence="5 7" id="KW-0648">Protein biosynthesis</keyword>
<dbReference type="Proteomes" id="UP001500503">
    <property type="component" value="Unassembled WGS sequence"/>
</dbReference>
<dbReference type="InterPro" id="IPR006195">
    <property type="entry name" value="aa-tRNA-synth_II"/>
</dbReference>
<dbReference type="Pfam" id="PF01336">
    <property type="entry name" value="tRNA_anti-codon"/>
    <property type="match status" value="1"/>
</dbReference>
<evidence type="ECO:0000256" key="3">
    <source>
        <dbReference type="ARBA" id="ARBA00022741"/>
    </source>
</evidence>
<feature type="binding site" evidence="7">
    <location>
        <position position="169"/>
    </location>
    <ligand>
        <name>L-aspartate</name>
        <dbReference type="ChEBI" id="CHEBI:29991"/>
    </ligand>
</feature>